<dbReference type="InterPro" id="IPR005522">
    <property type="entry name" value="IPK"/>
</dbReference>
<dbReference type="VEuPathDB" id="VectorBase:ACHR005062"/>
<name>A0A182K2S8_9DIPT</name>
<dbReference type="Gene3D" id="3.30.470.160">
    <property type="entry name" value="Inositol polyphosphate kinase"/>
    <property type="match status" value="2"/>
</dbReference>
<evidence type="ECO:0000256" key="1">
    <source>
        <dbReference type="ARBA" id="ARBA00007374"/>
    </source>
</evidence>
<feature type="compositionally biased region" description="Low complexity" evidence="9">
    <location>
        <begin position="614"/>
        <end position="626"/>
    </location>
</feature>
<keyword evidence="4 8" id="KW-0418">Kinase</keyword>
<keyword evidence="3" id="KW-0547">Nucleotide-binding</keyword>
<dbReference type="PANTHER" id="PTHR12400:SF51">
    <property type="entry name" value="INOSITOL POLYPHOSPHATE MULTIKINASE"/>
    <property type="match status" value="1"/>
</dbReference>
<dbReference type="PANTHER" id="PTHR12400">
    <property type="entry name" value="INOSITOL POLYPHOSPHATE KINASE"/>
    <property type="match status" value="1"/>
</dbReference>
<organism evidence="10 11">
    <name type="scientific">Anopheles christyi</name>
    <dbReference type="NCBI Taxonomy" id="43041"/>
    <lineage>
        <taxon>Eukaryota</taxon>
        <taxon>Metazoa</taxon>
        <taxon>Ecdysozoa</taxon>
        <taxon>Arthropoda</taxon>
        <taxon>Hexapoda</taxon>
        <taxon>Insecta</taxon>
        <taxon>Pterygota</taxon>
        <taxon>Neoptera</taxon>
        <taxon>Endopterygota</taxon>
        <taxon>Diptera</taxon>
        <taxon>Nematocera</taxon>
        <taxon>Culicoidea</taxon>
        <taxon>Culicidae</taxon>
        <taxon>Anophelinae</taxon>
        <taxon>Anopheles</taxon>
    </lineage>
</organism>
<dbReference type="EnsemblMetazoa" id="ACHR005062-RA">
    <property type="protein sequence ID" value="ACHR005062-PA"/>
    <property type="gene ID" value="ACHR005062"/>
</dbReference>
<evidence type="ECO:0000313" key="10">
    <source>
        <dbReference type="EnsemblMetazoa" id="ACHR005062-PA"/>
    </source>
</evidence>
<evidence type="ECO:0000256" key="4">
    <source>
        <dbReference type="ARBA" id="ARBA00022777"/>
    </source>
</evidence>
<dbReference type="STRING" id="43041.A0A182K2S8"/>
<sequence length="746" mass="83885">MSQWDCTPSTLPAGVSLLENQVAGHTAAQGCLGLLKTSGDGTILKPTGKVQCGIREIAFYERLEEVRQRKQQAEEQVQPQLWATLFRVVPQYYGHPKLTIDGREVEFIQLEDLTRGLEWPCIMDVKIGRRTWDPLATPEKRKAEESKYKACRQRYGLCIPGFQFYSVREGGKLIRHGKDYGKQLTEDNIRDAFLLYLNATEEGRLSRPLLGQLLADLHLIRDWARKQTSFRLYSSSVLLVYDAAELGKRSPLLERTSLNDCANSQTLPGVKARMIDFAHAFPSEGTEADTVDDNYLQGVESLVDIFEQFLAGGNMSQLKLPPYQKRKTSSTNRPTTLNVVGAGTAAASQGKKSPLGYGMQSPDECPSLPDGFLPLPCQVAGHAFHKGTDSLGLLKSIDDGSVLKPVAKLLAGQREIKFYEQIQQASSEMRELVLLRELTPQYRGHQKLPIGGELIDFLKLEDLTQGMLEPCIMDVKIGRRSWDPTATEEKRRYETSKYVESREAYGFCIPGFQFYSLQTGRLQRYGKEYGKKLTEVTVKDALRRFLNADGGLCRQQLIQFLTDLWNIQKWARTQTSFRLYASSVLLVYDARRLKPVLLHGGKKSPRTPNPPTPTSASAGAAGSCSSPGTPVFCTNSVNELGDVEPLQHYFQIQRSHSTNHNYEQDIKIMKENYTFMLDNLVGSYEEKIWAKARMIDFAHTFPLSPTDQQPPSVDRNYLEGIDNLVKLFEGLLKDCEIQNSPRQGVA</sequence>
<evidence type="ECO:0000256" key="9">
    <source>
        <dbReference type="SAM" id="MobiDB-lite"/>
    </source>
</evidence>
<comment type="catalytic activity">
    <reaction evidence="7">
        <text>1D-myo-inositol 1,3,4,6-tetrakisphosphate + ATP = 1D-myo-inositol 1,3,4,5,6-pentakisphosphate + ADP + H(+)</text>
        <dbReference type="Rhea" id="RHEA:12717"/>
        <dbReference type="ChEBI" id="CHEBI:15378"/>
        <dbReference type="ChEBI" id="CHEBI:30616"/>
        <dbReference type="ChEBI" id="CHEBI:57660"/>
        <dbReference type="ChEBI" id="CHEBI:57733"/>
        <dbReference type="ChEBI" id="CHEBI:456216"/>
        <dbReference type="EC" id="2.7.1.140"/>
    </reaction>
</comment>
<accession>A0A182K2S8</accession>
<evidence type="ECO:0000256" key="6">
    <source>
        <dbReference type="ARBA" id="ARBA00036164"/>
    </source>
</evidence>
<evidence type="ECO:0000256" key="8">
    <source>
        <dbReference type="RuleBase" id="RU363090"/>
    </source>
</evidence>
<keyword evidence="11" id="KW-1185">Reference proteome</keyword>
<dbReference type="InterPro" id="IPR038286">
    <property type="entry name" value="IPK_sf"/>
</dbReference>
<reference evidence="11" key="1">
    <citation type="submission" date="2013-03" db="EMBL/GenBank/DDBJ databases">
        <title>The Genome Sequence of Anopheles christyi ACHKN1017.</title>
        <authorList>
            <consortium name="The Broad Institute Genomics Platform"/>
            <person name="Neafsey D.E."/>
            <person name="Besansky N."/>
            <person name="Walker B."/>
            <person name="Young S.K."/>
            <person name="Zeng Q."/>
            <person name="Gargeya S."/>
            <person name="Fitzgerald M."/>
            <person name="Haas B."/>
            <person name="Abouelleil A."/>
            <person name="Allen A.W."/>
            <person name="Alvarado L."/>
            <person name="Arachchi H.M."/>
            <person name="Berlin A.M."/>
            <person name="Chapman S.B."/>
            <person name="Gainer-Dewar J."/>
            <person name="Goldberg J."/>
            <person name="Griggs A."/>
            <person name="Gujja S."/>
            <person name="Hansen M."/>
            <person name="Howarth C."/>
            <person name="Imamovic A."/>
            <person name="Ireland A."/>
            <person name="Larimer J."/>
            <person name="McCowan C."/>
            <person name="Murphy C."/>
            <person name="Pearson M."/>
            <person name="Poon T.W."/>
            <person name="Priest M."/>
            <person name="Roberts A."/>
            <person name="Saif S."/>
            <person name="Shea T."/>
            <person name="Sisk P."/>
            <person name="Sykes S."/>
            <person name="Wortman J."/>
            <person name="Nusbaum C."/>
            <person name="Birren B."/>
        </authorList>
    </citation>
    <scope>NUCLEOTIDE SEQUENCE [LARGE SCALE GENOMIC DNA]</scope>
    <source>
        <strain evidence="11">ACHKN1017</strain>
    </source>
</reference>
<evidence type="ECO:0000256" key="5">
    <source>
        <dbReference type="ARBA" id="ARBA00022840"/>
    </source>
</evidence>
<proteinExistence type="inferred from homology"/>
<dbReference type="AlphaFoldDB" id="A0A182K2S8"/>
<dbReference type="GO" id="GO:0047326">
    <property type="term" value="F:inositol-1,3,4,6-tetrakisphosphate 5-kinase activity"/>
    <property type="evidence" value="ECO:0007669"/>
    <property type="project" value="RHEA"/>
</dbReference>
<keyword evidence="5" id="KW-0067">ATP-binding</keyword>
<evidence type="ECO:0000313" key="11">
    <source>
        <dbReference type="Proteomes" id="UP000075881"/>
    </source>
</evidence>
<comment type="similarity">
    <text evidence="1 8">Belongs to the inositol phosphokinase (IPK) family.</text>
</comment>
<evidence type="ECO:0000256" key="3">
    <source>
        <dbReference type="ARBA" id="ARBA00022741"/>
    </source>
</evidence>
<dbReference type="GO" id="GO:0005634">
    <property type="term" value="C:nucleus"/>
    <property type="evidence" value="ECO:0007669"/>
    <property type="project" value="TreeGrafter"/>
</dbReference>
<dbReference type="Proteomes" id="UP000075881">
    <property type="component" value="Unassembled WGS sequence"/>
</dbReference>
<keyword evidence="2 8" id="KW-0808">Transferase</keyword>
<comment type="catalytic activity">
    <reaction evidence="6">
        <text>1D-myo-inositol 1,4,5-trisphosphate + 2 ATP = 1D-myo-inositol 1,3,4,5,6-pentakisphosphate + 2 ADP + 2 H(+)</text>
        <dbReference type="Rhea" id="RHEA:32359"/>
        <dbReference type="ChEBI" id="CHEBI:15378"/>
        <dbReference type="ChEBI" id="CHEBI:30616"/>
        <dbReference type="ChEBI" id="CHEBI:57733"/>
        <dbReference type="ChEBI" id="CHEBI:203600"/>
        <dbReference type="ChEBI" id="CHEBI:456216"/>
        <dbReference type="EC" id="2.7.1.151"/>
    </reaction>
</comment>
<feature type="region of interest" description="Disordered" evidence="9">
    <location>
        <begin position="599"/>
        <end position="626"/>
    </location>
</feature>
<reference evidence="10" key="2">
    <citation type="submission" date="2020-05" db="UniProtKB">
        <authorList>
            <consortium name="EnsemblMetazoa"/>
        </authorList>
    </citation>
    <scope>IDENTIFICATION</scope>
    <source>
        <strain evidence="10">ACHKN1017</strain>
    </source>
</reference>
<evidence type="ECO:0000256" key="7">
    <source>
        <dbReference type="ARBA" id="ARBA00036525"/>
    </source>
</evidence>
<dbReference type="SUPFAM" id="SSF56104">
    <property type="entry name" value="SAICAR synthase-like"/>
    <property type="match status" value="2"/>
</dbReference>
<protein>
    <recommendedName>
        <fullName evidence="8">Kinase</fullName>
        <ecNumber evidence="8">2.7.-.-</ecNumber>
    </recommendedName>
</protein>
<dbReference type="Pfam" id="PF03770">
    <property type="entry name" value="IPK"/>
    <property type="match status" value="2"/>
</dbReference>
<dbReference type="EC" id="2.7.-.-" evidence="8"/>
<evidence type="ECO:0000256" key="2">
    <source>
        <dbReference type="ARBA" id="ARBA00022679"/>
    </source>
</evidence>
<dbReference type="GO" id="GO:0032958">
    <property type="term" value="P:inositol phosphate biosynthetic process"/>
    <property type="evidence" value="ECO:0007669"/>
    <property type="project" value="InterPro"/>
</dbReference>
<dbReference type="GO" id="GO:0005737">
    <property type="term" value="C:cytoplasm"/>
    <property type="evidence" value="ECO:0007669"/>
    <property type="project" value="TreeGrafter"/>
</dbReference>
<dbReference type="GO" id="GO:0005524">
    <property type="term" value="F:ATP binding"/>
    <property type="evidence" value="ECO:0007669"/>
    <property type="project" value="UniProtKB-KW"/>
</dbReference>
<dbReference type="GO" id="GO:0008440">
    <property type="term" value="F:inositol-1,4,5-trisphosphate 3-kinase activity"/>
    <property type="evidence" value="ECO:0007669"/>
    <property type="project" value="TreeGrafter"/>
</dbReference>